<dbReference type="Proteomes" id="UP000603904">
    <property type="component" value="Unassembled WGS sequence"/>
</dbReference>
<reference evidence="1 2" key="1">
    <citation type="submission" date="2021-01" db="EMBL/GenBank/DDBJ databases">
        <title>Whole genome shotgun sequence of Microbispora corallina NBRC 16416.</title>
        <authorList>
            <person name="Komaki H."/>
            <person name="Tamura T."/>
        </authorList>
    </citation>
    <scope>NUCLEOTIDE SEQUENCE [LARGE SCALE GENOMIC DNA]</scope>
    <source>
        <strain evidence="1 2">NBRC 16416</strain>
    </source>
</reference>
<evidence type="ECO:0000313" key="1">
    <source>
        <dbReference type="EMBL" id="GIH43930.1"/>
    </source>
</evidence>
<organism evidence="1 2">
    <name type="scientific">Microbispora corallina</name>
    <dbReference type="NCBI Taxonomy" id="83302"/>
    <lineage>
        <taxon>Bacteria</taxon>
        <taxon>Bacillati</taxon>
        <taxon>Actinomycetota</taxon>
        <taxon>Actinomycetes</taxon>
        <taxon>Streptosporangiales</taxon>
        <taxon>Streptosporangiaceae</taxon>
        <taxon>Microbispora</taxon>
    </lineage>
</organism>
<evidence type="ECO:0000313" key="2">
    <source>
        <dbReference type="Proteomes" id="UP000603904"/>
    </source>
</evidence>
<accession>A0ABQ4GA58</accession>
<dbReference type="RefSeq" id="WP_204060973.1">
    <property type="nucleotide sequence ID" value="NZ_BAAAGP010000026.1"/>
</dbReference>
<sequence length="111" mass="12563">MPAHPPHGDDDWYYRLRPQDVLRLMAAWDRVLLHVPAESRRGARLVSYLHQHTGLPRHLLTDLRETRNACAHPFAPRSGPRAQADIDRALVTAYHALARLRCNHSPGPAVA</sequence>
<keyword evidence="2" id="KW-1185">Reference proteome</keyword>
<protein>
    <submittedName>
        <fullName evidence="1">Uncharacterized protein</fullName>
    </submittedName>
</protein>
<gene>
    <name evidence="1" type="ORF">Mco01_69300</name>
</gene>
<proteinExistence type="predicted"/>
<dbReference type="EMBL" id="BOOC01000049">
    <property type="protein sequence ID" value="GIH43930.1"/>
    <property type="molecule type" value="Genomic_DNA"/>
</dbReference>
<comment type="caution">
    <text evidence="1">The sequence shown here is derived from an EMBL/GenBank/DDBJ whole genome shotgun (WGS) entry which is preliminary data.</text>
</comment>
<name>A0ABQ4GA58_9ACTN</name>